<evidence type="ECO:0000313" key="4">
    <source>
        <dbReference type="EMBL" id="KOC90996.1"/>
    </source>
</evidence>
<feature type="transmembrane region" description="Helical" evidence="2">
    <location>
        <begin position="62"/>
        <end position="80"/>
    </location>
</feature>
<dbReference type="PATRIC" id="fig|1560201.3.peg.3228"/>
<keyword evidence="2" id="KW-1133">Transmembrane helix</keyword>
<feature type="compositionally biased region" description="Basic and acidic residues" evidence="1">
    <location>
        <begin position="1"/>
        <end position="11"/>
    </location>
</feature>
<evidence type="ECO:0000313" key="6">
    <source>
        <dbReference type="Proteomes" id="UP000037088"/>
    </source>
</evidence>
<accession>A0A0L7T729</accession>
<comment type="caution">
    <text evidence="4">The sequence shown here is derived from an EMBL/GenBank/DDBJ whole genome shotgun (WGS) entry which is preliminary data.</text>
</comment>
<dbReference type="RefSeq" id="WP_052900431.1">
    <property type="nucleotide sequence ID" value="NZ_JRXE01000021.1"/>
</dbReference>
<dbReference type="AlphaFoldDB" id="A0A0L7T729"/>
<keyword evidence="6" id="KW-1185">Reference proteome</keyword>
<dbReference type="STRING" id="1560201.NG42_15195"/>
<name>A0A0L7T729_9GAMM</name>
<dbReference type="EMBL" id="JRXE01000021">
    <property type="protein sequence ID" value="KOC88761.1"/>
    <property type="molecule type" value="Genomic_DNA"/>
</dbReference>
<feature type="region of interest" description="Disordered" evidence="1">
    <location>
        <begin position="1"/>
        <end position="34"/>
    </location>
</feature>
<protein>
    <recommendedName>
        <fullName evidence="7">CsbD-like domain-containing protein</fullName>
    </recommendedName>
</protein>
<evidence type="ECO:0000313" key="3">
    <source>
        <dbReference type="EMBL" id="KOC88761.1"/>
    </source>
</evidence>
<organism evidence="4 5">
    <name type="scientific">Winslowiella iniecta</name>
    <dbReference type="NCBI Taxonomy" id="1560201"/>
    <lineage>
        <taxon>Bacteria</taxon>
        <taxon>Pseudomonadati</taxon>
        <taxon>Pseudomonadota</taxon>
        <taxon>Gammaproteobacteria</taxon>
        <taxon>Enterobacterales</taxon>
        <taxon>Erwiniaceae</taxon>
        <taxon>Winslowiella</taxon>
    </lineage>
</organism>
<reference evidence="5 6" key="1">
    <citation type="journal article" date="2015" name="Int. J. Syst. Evol. Microbiol.">
        <title>Erwinia iniecta sp. nov., isolated from Russian wheat aphids (Diuraphis noxia).</title>
        <authorList>
            <person name="Campillo T."/>
            <person name="Luna E."/>
            <person name="Portier P."/>
            <person name="Fischer-Le Saux M."/>
            <person name="Lapitan N."/>
            <person name="Tisserat N.A."/>
            <person name="Leach J.E."/>
        </authorList>
    </citation>
    <scope>NUCLEOTIDE SEQUENCE [LARGE SCALE GENOMIC DNA]</scope>
    <source>
        <strain evidence="3 6">B120</strain>
        <strain evidence="4 5">B149</strain>
    </source>
</reference>
<evidence type="ECO:0000256" key="2">
    <source>
        <dbReference type="SAM" id="Phobius"/>
    </source>
</evidence>
<sequence length="82" mass="8802">MFEQAKDKVDEAIGAGQEQFGKATRSPEHEVKGKVRQQLARGSYAVDDFVDTVKQQTKSAPLASLVVAAGIGFVLAKVIGRK</sequence>
<evidence type="ECO:0000256" key="1">
    <source>
        <dbReference type="SAM" id="MobiDB-lite"/>
    </source>
</evidence>
<gene>
    <name evidence="3" type="ORF">NG42_15195</name>
    <name evidence="4" type="ORF">NG43_16385</name>
</gene>
<dbReference type="EMBL" id="JRXF01000027">
    <property type="protein sequence ID" value="KOC90996.1"/>
    <property type="molecule type" value="Genomic_DNA"/>
</dbReference>
<keyword evidence="2" id="KW-0812">Transmembrane</keyword>
<evidence type="ECO:0008006" key="7">
    <source>
        <dbReference type="Google" id="ProtNLM"/>
    </source>
</evidence>
<dbReference type="Proteomes" id="UP000037088">
    <property type="component" value="Unassembled WGS sequence"/>
</dbReference>
<keyword evidence="2" id="KW-0472">Membrane</keyword>
<proteinExistence type="predicted"/>
<dbReference type="Proteomes" id="UP000036851">
    <property type="component" value="Unassembled WGS sequence"/>
</dbReference>
<dbReference type="OrthoDB" id="8687758at2"/>
<evidence type="ECO:0000313" key="5">
    <source>
        <dbReference type="Proteomes" id="UP000036851"/>
    </source>
</evidence>